<evidence type="ECO:0000256" key="3">
    <source>
        <dbReference type="ARBA" id="ARBA00023163"/>
    </source>
</evidence>
<feature type="DNA-binding region" description="H-T-H motif" evidence="4">
    <location>
        <begin position="31"/>
        <end position="50"/>
    </location>
</feature>
<name>A0A1H8HLP2_9ACTN</name>
<dbReference type="SUPFAM" id="SSF48498">
    <property type="entry name" value="Tetracyclin repressor-like, C-terminal domain"/>
    <property type="match status" value="1"/>
</dbReference>
<dbReference type="InterPro" id="IPR009057">
    <property type="entry name" value="Homeodomain-like_sf"/>
</dbReference>
<gene>
    <name evidence="6" type="ORF">SAMN05660976_07852</name>
</gene>
<dbReference type="GO" id="GO:0000976">
    <property type="term" value="F:transcription cis-regulatory region binding"/>
    <property type="evidence" value="ECO:0007669"/>
    <property type="project" value="TreeGrafter"/>
</dbReference>
<dbReference type="RefSeq" id="WP_176573307.1">
    <property type="nucleotide sequence ID" value="NZ_BBZG01000001.1"/>
</dbReference>
<dbReference type="InterPro" id="IPR036271">
    <property type="entry name" value="Tet_transcr_reg_TetR-rel_C_sf"/>
</dbReference>
<dbReference type="PRINTS" id="PR00455">
    <property type="entry name" value="HTHTETR"/>
</dbReference>
<dbReference type="Pfam" id="PF00440">
    <property type="entry name" value="TetR_N"/>
    <property type="match status" value="1"/>
</dbReference>
<evidence type="ECO:0000256" key="1">
    <source>
        <dbReference type="ARBA" id="ARBA00023015"/>
    </source>
</evidence>
<dbReference type="AlphaFoldDB" id="A0A1H8HLP2"/>
<evidence type="ECO:0000256" key="4">
    <source>
        <dbReference type="PROSITE-ProRule" id="PRU00335"/>
    </source>
</evidence>
<dbReference type="GO" id="GO:0045892">
    <property type="term" value="P:negative regulation of DNA-templated transcription"/>
    <property type="evidence" value="ECO:0007669"/>
    <property type="project" value="InterPro"/>
</dbReference>
<proteinExistence type="predicted"/>
<dbReference type="EMBL" id="FOBF01000029">
    <property type="protein sequence ID" value="SEN56984.1"/>
    <property type="molecule type" value="Genomic_DNA"/>
</dbReference>
<dbReference type="InterPro" id="IPR050109">
    <property type="entry name" value="HTH-type_TetR-like_transc_reg"/>
</dbReference>
<dbReference type="STRING" id="46177.SAMN05660976_07852"/>
<dbReference type="Pfam" id="PF02909">
    <property type="entry name" value="TetR_C_1"/>
    <property type="match status" value="1"/>
</dbReference>
<dbReference type="PANTHER" id="PTHR30055:SF151">
    <property type="entry name" value="TRANSCRIPTIONAL REGULATORY PROTEIN"/>
    <property type="match status" value="1"/>
</dbReference>
<accession>A0A1H8HLP2</accession>
<keyword evidence="1" id="KW-0805">Transcription regulation</keyword>
<evidence type="ECO:0000256" key="2">
    <source>
        <dbReference type="ARBA" id="ARBA00023125"/>
    </source>
</evidence>
<dbReference type="Proteomes" id="UP000198953">
    <property type="component" value="Unassembled WGS sequence"/>
</dbReference>
<dbReference type="PANTHER" id="PTHR30055">
    <property type="entry name" value="HTH-TYPE TRANSCRIPTIONAL REGULATOR RUTR"/>
    <property type="match status" value="1"/>
</dbReference>
<sequence length="208" mass="22985">MPRTPRGTLSHEAILERAGGIMDAEGLEAVTVRRLAQELGVRPMALYTYFRGKEEILSALYDRLLASLELPDSPDAGLDGVRRVMSGYFRLLSEHPALMRAGFGGEGDLRVSEVIYTLLLNAGLDRRTAVGVAASLVRFTMGSAAVYPERRSWDDDADHWNKVRGSLLELPADRYPVMRSFATDLPEFTQQEVFEFGVDLILRAAAPG</sequence>
<evidence type="ECO:0000313" key="6">
    <source>
        <dbReference type="EMBL" id="SEN56984.1"/>
    </source>
</evidence>
<dbReference type="PROSITE" id="PS50977">
    <property type="entry name" value="HTH_TETR_2"/>
    <property type="match status" value="1"/>
</dbReference>
<dbReference type="InterPro" id="IPR004111">
    <property type="entry name" value="Repressor_TetR_C"/>
</dbReference>
<reference evidence="6 7" key="1">
    <citation type="submission" date="2016-10" db="EMBL/GenBank/DDBJ databases">
        <authorList>
            <person name="de Groot N.N."/>
        </authorList>
    </citation>
    <scope>NUCLEOTIDE SEQUENCE [LARGE SCALE GENOMIC DNA]</scope>
    <source>
        <strain evidence="6 7">DSM 43357</strain>
    </source>
</reference>
<feature type="domain" description="HTH tetR-type" evidence="5">
    <location>
        <begin position="8"/>
        <end position="68"/>
    </location>
</feature>
<protein>
    <submittedName>
        <fullName evidence="6">Transcriptional regulator, TetR family</fullName>
    </submittedName>
</protein>
<evidence type="ECO:0000259" key="5">
    <source>
        <dbReference type="PROSITE" id="PS50977"/>
    </source>
</evidence>
<dbReference type="InterPro" id="IPR001647">
    <property type="entry name" value="HTH_TetR"/>
</dbReference>
<keyword evidence="3" id="KW-0804">Transcription</keyword>
<organism evidence="6 7">
    <name type="scientific">Nonomuraea pusilla</name>
    <dbReference type="NCBI Taxonomy" id="46177"/>
    <lineage>
        <taxon>Bacteria</taxon>
        <taxon>Bacillati</taxon>
        <taxon>Actinomycetota</taxon>
        <taxon>Actinomycetes</taxon>
        <taxon>Streptosporangiales</taxon>
        <taxon>Streptosporangiaceae</taxon>
        <taxon>Nonomuraea</taxon>
    </lineage>
</organism>
<keyword evidence="2 4" id="KW-0238">DNA-binding</keyword>
<dbReference type="Gene3D" id="1.10.357.10">
    <property type="entry name" value="Tetracycline Repressor, domain 2"/>
    <property type="match status" value="1"/>
</dbReference>
<dbReference type="GO" id="GO:0003700">
    <property type="term" value="F:DNA-binding transcription factor activity"/>
    <property type="evidence" value="ECO:0007669"/>
    <property type="project" value="TreeGrafter"/>
</dbReference>
<dbReference type="SUPFAM" id="SSF46689">
    <property type="entry name" value="Homeodomain-like"/>
    <property type="match status" value="1"/>
</dbReference>
<evidence type="ECO:0000313" key="7">
    <source>
        <dbReference type="Proteomes" id="UP000198953"/>
    </source>
</evidence>
<keyword evidence="7" id="KW-1185">Reference proteome</keyword>